<dbReference type="InterPro" id="IPR027065">
    <property type="entry name" value="Lon_Prtase"/>
</dbReference>
<keyword evidence="3" id="KW-0378">Hydrolase</keyword>
<dbReference type="InterPro" id="IPR027417">
    <property type="entry name" value="P-loop_NTPase"/>
</dbReference>
<keyword evidence="2" id="KW-0547">Nucleotide-binding</keyword>
<keyword evidence="4" id="KW-0720">Serine protease</keyword>
<dbReference type="SMART" id="SM00382">
    <property type="entry name" value="AAA"/>
    <property type="match status" value="1"/>
</dbReference>
<dbReference type="InterPro" id="IPR020568">
    <property type="entry name" value="Ribosomal_Su5_D2-typ_SF"/>
</dbReference>
<dbReference type="InterPro" id="IPR003959">
    <property type="entry name" value="ATPase_AAA_core"/>
</dbReference>
<dbReference type="Gene3D" id="1.10.8.60">
    <property type="match status" value="1"/>
</dbReference>
<organism evidence="7">
    <name type="scientific">viral metagenome</name>
    <dbReference type="NCBI Taxonomy" id="1070528"/>
    <lineage>
        <taxon>unclassified sequences</taxon>
        <taxon>metagenomes</taxon>
        <taxon>organismal metagenomes</taxon>
    </lineage>
</organism>
<dbReference type="EMBL" id="MN739033">
    <property type="protein sequence ID" value="QHT36242.1"/>
    <property type="molecule type" value="Genomic_DNA"/>
</dbReference>
<keyword evidence="5" id="KW-0067">ATP-binding</keyword>
<dbReference type="GO" id="GO:0006515">
    <property type="term" value="P:protein quality control for misfolded or incompletely synthesized proteins"/>
    <property type="evidence" value="ECO:0007669"/>
    <property type="project" value="TreeGrafter"/>
</dbReference>
<dbReference type="AlphaFoldDB" id="A0A6C0F500"/>
<feature type="domain" description="Lon proteolytic" evidence="6">
    <location>
        <begin position="923"/>
        <end position="1114"/>
    </location>
</feature>
<evidence type="ECO:0000256" key="2">
    <source>
        <dbReference type="ARBA" id="ARBA00022741"/>
    </source>
</evidence>
<dbReference type="InterPro" id="IPR008269">
    <property type="entry name" value="Lon_proteolytic"/>
</dbReference>
<evidence type="ECO:0000256" key="5">
    <source>
        <dbReference type="ARBA" id="ARBA00022840"/>
    </source>
</evidence>
<dbReference type="InterPro" id="IPR054594">
    <property type="entry name" value="Lon_lid"/>
</dbReference>
<dbReference type="SUPFAM" id="SSF54211">
    <property type="entry name" value="Ribosomal protein S5 domain 2-like"/>
    <property type="match status" value="1"/>
</dbReference>
<dbReference type="Pfam" id="PF22667">
    <property type="entry name" value="Lon_lid"/>
    <property type="match status" value="1"/>
</dbReference>
<dbReference type="GO" id="GO:0004252">
    <property type="term" value="F:serine-type endopeptidase activity"/>
    <property type="evidence" value="ECO:0007669"/>
    <property type="project" value="InterPro"/>
</dbReference>
<dbReference type="GO" id="GO:0005524">
    <property type="term" value="F:ATP binding"/>
    <property type="evidence" value="ECO:0007669"/>
    <property type="project" value="UniProtKB-KW"/>
</dbReference>
<evidence type="ECO:0000259" key="6">
    <source>
        <dbReference type="PROSITE" id="PS51786"/>
    </source>
</evidence>
<evidence type="ECO:0000256" key="4">
    <source>
        <dbReference type="ARBA" id="ARBA00022825"/>
    </source>
</evidence>
<dbReference type="Pfam" id="PF00004">
    <property type="entry name" value="AAA"/>
    <property type="match status" value="1"/>
</dbReference>
<dbReference type="GO" id="GO:0016887">
    <property type="term" value="F:ATP hydrolysis activity"/>
    <property type="evidence" value="ECO:0007669"/>
    <property type="project" value="InterPro"/>
</dbReference>
<dbReference type="PRINTS" id="PR00830">
    <property type="entry name" value="ENDOLAPTASE"/>
</dbReference>
<dbReference type="Gene3D" id="3.40.50.300">
    <property type="entry name" value="P-loop containing nucleotide triphosphate hydrolases"/>
    <property type="match status" value="1"/>
</dbReference>
<dbReference type="Gene3D" id="3.30.230.10">
    <property type="match status" value="1"/>
</dbReference>
<dbReference type="PROSITE" id="PS51786">
    <property type="entry name" value="LON_PROTEOLYTIC"/>
    <property type="match status" value="1"/>
</dbReference>
<proteinExistence type="predicted"/>
<accession>A0A6C0F500</accession>
<sequence>MSANLNNNNLNIIVKKESNKSSPDIVLLIEKKIIFFQDIIQKTIIHVRKNKMLNILGVSEVNSCLNMLSDLSKQLKDINGCLTASNADSLINNLQLINNELSTLFKIFGTDSFEDLLLVCFGNNSLASFTNNENEKMRFDIFKKYFHPTGYKVVSMEKEKEKEKEKDACSSTVEQNLDIKADKEKERSKAKTPSDASLSEKSKHLDCYDWSLNAKQFHLKIYGIKLVVHNSAQKKSLIITGIIDDIIIDFFTNNFINTTLKLINDNKPSSPEFTDKSFDIFLSSLTLKDFMIYGYREIYTKYVGYLSNLNQLKQKNISQLVKEFISSELYIKRNILIQLLIKDNSLDNQYLAYLLFDLLSNDANGTIDTQEQTILLDSFPWTIKQNFHTAMKNTVQYTNELSNFDINKIPLEQQICLLKANDFVKEKAMQKLKEIKAKAEDSGSKARQYLDGLLKIPFNIYRKEPILNVMQCIRTKFSALCQNIGADDLNNKWQIPLKADYTSLEVTKYVKKIQINSAPCNSANSQISSLITSIKTRVDKNDKAGLINIANRINDLISTKKITCDKIKISGKNKNVIKEDIFAFLVFCESNFPAILSLILNENITVQVNTSNSYPLLEEIEEDLSKVSTYIDDVTKCLDNAVYGHEKAKKQLNRIIGQWINGEQDGYCFGFEGPPGTGKTTLAKRGLSQCLKDETGSSRPFSMIQIGGDSNGSSLHGHNYTYVGSTWGSIVQILIDKKCMNPIIFIDEVDKISRTEHGKEIIGILTHLLDPSQNDCFQDKYFTGIDLDLSKALFILSYNDVNAIDKILLDRVHRIKFSNLSLEDKLIICNRHILPEVYKKMGLEDMIQIPDDVLKFIIDEYTLEPGVRKLKEILFEIVGEINLDILKKNVDEYNPPIIIAKEDIVSKYFKEKHPIKSKKIPPASSVGVINGLWANAMGQGGIIPIQVKFLPSSRFLDLKLTGMQGDVMKESMNVALTLAWSLTPPDVQKSLADKYKDSGIHIHCPEGSVPKDGPSAGTAITTVLYSLFNQRKIKNTIAITGEMSLDGFVTEIGGLDLKILGGIKAGVKEFLYPKENARDFDKFMEKYSNSTIVEGIVFHEVNYIDEVLNLVFEDE</sequence>
<dbReference type="InterPro" id="IPR014721">
    <property type="entry name" value="Ribsml_uS5_D2-typ_fold_subgr"/>
</dbReference>
<evidence type="ECO:0000256" key="3">
    <source>
        <dbReference type="ARBA" id="ARBA00022801"/>
    </source>
</evidence>
<protein>
    <recommendedName>
        <fullName evidence="6">Lon proteolytic domain-containing protein</fullName>
    </recommendedName>
</protein>
<dbReference type="PANTHER" id="PTHR43718:SF2">
    <property type="entry name" value="LON PROTEASE HOMOLOG, MITOCHONDRIAL"/>
    <property type="match status" value="1"/>
</dbReference>
<name>A0A6C0F500_9ZZZZ</name>
<keyword evidence="1" id="KW-0645">Protease</keyword>
<dbReference type="Pfam" id="PF05362">
    <property type="entry name" value="Lon_C"/>
    <property type="match status" value="1"/>
</dbReference>
<dbReference type="SUPFAM" id="SSF52540">
    <property type="entry name" value="P-loop containing nucleoside triphosphate hydrolases"/>
    <property type="match status" value="1"/>
</dbReference>
<dbReference type="GO" id="GO:0004176">
    <property type="term" value="F:ATP-dependent peptidase activity"/>
    <property type="evidence" value="ECO:0007669"/>
    <property type="project" value="InterPro"/>
</dbReference>
<dbReference type="PANTHER" id="PTHR43718">
    <property type="entry name" value="LON PROTEASE"/>
    <property type="match status" value="1"/>
</dbReference>
<evidence type="ECO:0000256" key="1">
    <source>
        <dbReference type="ARBA" id="ARBA00022670"/>
    </source>
</evidence>
<dbReference type="InterPro" id="IPR003593">
    <property type="entry name" value="AAA+_ATPase"/>
</dbReference>
<evidence type="ECO:0000313" key="7">
    <source>
        <dbReference type="EMBL" id="QHT36242.1"/>
    </source>
</evidence>
<reference evidence="7" key="1">
    <citation type="journal article" date="2020" name="Nature">
        <title>Giant virus diversity and host interactions through global metagenomics.</title>
        <authorList>
            <person name="Schulz F."/>
            <person name="Roux S."/>
            <person name="Paez-Espino D."/>
            <person name="Jungbluth S."/>
            <person name="Walsh D.A."/>
            <person name="Denef V.J."/>
            <person name="McMahon K.D."/>
            <person name="Konstantinidis K.T."/>
            <person name="Eloe-Fadrosh E.A."/>
            <person name="Kyrpides N.C."/>
            <person name="Woyke T."/>
        </authorList>
    </citation>
    <scope>NUCLEOTIDE SEQUENCE</scope>
    <source>
        <strain evidence="7">GVMAG-M-3300009182-46</strain>
    </source>
</reference>